<dbReference type="NCBIfam" id="NF007621">
    <property type="entry name" value="PRK10276.1"/>
    <property type="match status" value="1"/>
</dbReference>
<dbReference type="Proteomes" id="UP000184233">
    <property type="component" value="Unassembled WGS sequence"/>
</dbReference>
<dbReference type="GO" id="GO:0003677">
    <property type="term" value="F:DNA binding"/>
    <property type="evidence" value="ECO:0007669"/>
    <property type="project" value="InterPro"/>
</dbReference>
<evidence type="ECO:0000313" key="10">
    <source>
        <dbReference type="Proteomes" id="UP000184233"/>
    </source>
</evidence>
<dbReference type="AlphaFoldDB" id="A0A1M3KYM2"/>
<comment type="similarity">
    <text evidence="1 7">Belongs to the peptidase S24 family.</text>
</comment>
<evidence type="ECO:0000256" key="3">
    <source>
        <dbReference type="ARBA" id="ARBA00022801"/>
    </source>
</evidence>
<sequence>MLTGEGSPTAEEGPLRRSVRLPLLRTGVSAGAPTESDDVIEREIDLAEMLLQHPLDSYLMHVNGHSMIGAGIGHGDTIIIDRAAEVKSGQIVVARVYGELTVKRYLIQGTRHILHAENPDPAYRDIEITDDMDLHIVGVVNHCIKRV</sequence>
<evidence type="ECO:0000256" key="5">
    <source>
        <dbReference type="ARBA" id="ARBA00023204"/>
    </source>
</evidence>
<reference evidence="9 10" key="1">
    <citation type="submission" date="2016-09" db="EMBL/GenBank/DDBJ databases">
        <title>Genome-resolved meta-omics ties microbial dynamics to process performance in biotechnology for thiocyanate degradation.</title>
        <authorList>
            <person name="Kantor R.S."/>
            <person name="Huddy R.J."/>
            <person name="Iyer R."/>
            <person name="Thomas B.C."/>
            <person name="Brown C.T."/>
            <person name="Anantharaman K."/>
            <person name="Tringe S."/>
            <person name="Hettich R.L."/>
            <person name="Harrison S.T."/>
            <person name="Banfield J.F."/>
        </authorList>
    </citation>
    <scope>NUCLEOTIDE SEQUENCE [LARGE SCALE GENOMIC DNA]</scope>
    <source>
        <strain evidence="9">59-99</strain>
    </source>
</reference>
<keyword evidence="5" id="KW-0234">DNA repair</keyword>
<dbReference type="GO" id="GO:0006281">
    <property type="term" value="P:DNA repair"/>
    <property type="evidence" value="ECO:0007669"/>
    <property type="project" value="UniProtKB-KW"/>
</dbReference>
<organism evidence="9 10">
    <name type="scientific">Candidatus Kapaibacterium thiocyanatum</name>
    <dbReference type="NCBI Taxonomy" id="1895771"/>
    <lineage>
        <taxon>Bacteria</taxon>
        <taxon>Pseudomonadati</taxon>
        <taxon>Candidatus Kapaibacteriota</taxon>
        <taxon>Candidatus Kapaibacteriia</taxon>
        <taxon>Candidatus Kapaibacteriales</taxon>
        <taxon>Candidatus Kapaibacteriaceae</taxon>
        <taxon>Candidatus Kapaibacterium</taxon>
    </lineage>
</organism>
<dbReference type="InterPro" id="IPR006197">
    <property type="entry name" value="Peptidase_S24_LexA"/>
</dbReference>
<feature type="domain" description="Peptidase S24/S26A/S26B/S26C" evidence="8">
    <location>
        <begin position="23"/>
        <end position="140"/>
    </location>
</feature>
<comment type="caution">
    <text evidence="9">The sequence shown here is derived from an EMBL/GenBank/DDBJ whole genome shotgun (WGS) entry which is preliminary data.</text>
</comment>
<dbReference type="InterPro" id="IPR036286">
    <property type="entry name" value="LexA/Signal_pep-like_sf"/>
</dbReference>
<keyword evidence="6" id="KW-0742">SOS response</keyword>
<dbReference type="InterPro" id="IPR015927">
    <property type="entry name" value="Peptidase_S24_S26A/B/C"/>
</dbReference>
<dbReference type="PRINTS" id="PR00726">
    <property type="entry name" value="LEXASERPTASE"/>
</dbReference>
<evidence type="ECO:0000256" key="6">
    <source>
        <dbReference type="ARBA" id="ARBA00023236"/>
    </source>
</evidence>
<dbReference type="SUPFAM" id="SSF51306">
    <property type="entry name" value="LexA/Signal peptidase"/>
    <property type="match status" value="1"/>
</dbReference>
<dbReference type="Pfam" id="PF00717">
    <property type="entry name" value="Peptidase_S24"/>
    <property type="match status" value="1"/>
</dbReference>
<dbReference type="GO" id="GO:0009432">
    <property type="term" value="P:SOS response"/>
    <property type="evidence" value="ECO:0007669"/>
    <property type="project" value="UniProtKB-KW"/>
</dbReference>
<dbReference type="Gene3D" id="2.10.109.10">
    <property type="entry name" value="Umud Fragment, subunit A"/>
    <property type="match status" value="1"/>
</dbReference>
<accession>A0A1M3KYM2</accession>
<evidence type="ECO:0000256" key="2">
    <source>
        <dbReference type="ARBA" id="ARBA00022763"/>
    </source>
</evidence>
<dbReference type="GO" id="GO:0016787">
    <property type="term" value="F:hydrolase activity"/>
    <property type="evidence" value="ECO:0007669"/>
    <property type="project" value="UniProtKB-KW"/>
</dbReference>
<evidence type="ECO:0000256" key="7">
    <source>
        <dbReference type="RuleBase" id="RU003991"/>
    </source>
</evidence>
<name>A0A1M3KYM2_9BACT</name>
<dbReference type="CDD" id="cd06529">
    <property type="entry name" value="S24_LexA-like"/>
    <property type="match status" value="1"/>
</dbReference>
<keyword evidence="4 7" id="KW-0068">Autocatalytic cleavage</keyword>
<dbReference type="STRING" id="1895771.BGO89_09460"/>
<gene>
    <name evidence="9" type="ORF">BGO89_09460</name>
</gene>
<proteinExistence type="inferred from homology"/>
<evidence type="ECO:0000256" key="4">
    <source>
        <dbReference type="ARBA" id="ARBA00022813"/>
    </source>
</evidence>
<evidence type="ECO:0000256" key="1">
    <source>
        <dbReference type="ARBA" id="ARBA00007484"/>
    </source>
</evidence>
<keyword evidence="2" id="KW-0227">DNA damage</keyword>
<dbReference type="GO" id="GO:0006355">
    <property type="term" value="P:regulation of DNA-templated transcription"/>
    <property type="evidence" value="ECO:0007669"/>
    <property type="project" value="InterPro"/>
</dbReference>
<dbReference type="EMBL" id="MKVH01000024">
    <property type="protein sequence ID" value="OJX57339.1"/>
    <property type="molecule type" value="Genomic_DNA"/>
</dbReference>
<dbReference type="InterPro" id="IPR039418">
    <property type="entry name" value="LexA-like"/>
</dbReference>
<dbReference type="PANTHER" id="PTHR33516">
    <property type="entry name" value="LEXA REPRESSOR"/>
    <property type="match status" value="1"/>
</dbReference>
<dbReference type="PANTHER" id="PTHR33516:SF2">
    <property type="entry name" value="LEXA REPRESSOR-RELATED"/>
    <property type="match status" value="1"/>
</dbReference>
<evidence type="ECO:0000313" key="9">
    <source>
        <dbReference type="EMBL" id="OJX57339.1"/>
    </source>
</evidence>
<evidence type="ECO:0000259" key="8">
    <source>
        <dbReference type="Pfam" id="PF00717"/>
    </source>
</evidence>
<protein>
    <recommendedName>
        <fullName evidence="8">Peptidase S24/S26A/S26B/S26C domain-containing protein</fullName>
    </recommendedName>
</protein>
<dbReference type="InterPro" id="IPR050077">
    <property type="entry name" value="LexA_repressor"/>
</dbReference>
<keyword evidence="3 7" id="KW-0378">Hydrolase</keyword>